<name>A0AAE0YVA4_9GAST</name>
<proteinExistence type="predicted"/>
<dbReference type="Proteomes" id="UP001283361">
    <property type="component" value="Unassembled WGS sequence"/>
</dbReference>
<dbReference type="AlphaFoldDB" id="A0AAE0YVA4"/>
<evidence type="ECO:0000313" key="2">
    <source>
        <dbReference type="Proteomes" id="UP001283361"/>
    </source>
</evidence>
<evidence type="ECO:0000313" key="1">
    <source>
        <dbReference type="EMBL" id="KAK3757525.1"/>
    </source>
</evidence>
<organism evidence="1 2">
    <name type="scientific">Elysia crispata</name>
    <name type="common">lettuce slug</name>
    <dbReference type="NCBI Taxonomy" id="231223"/>
    <lineage>
        <taxon>Eukaryota</taxon>
        <taxon>Metazoa</taxon>
        <taxon>Spiralia</taxon>
        <taxon>Lophotrochozoa</taxon>
        <taxon>Mollusca</taxon>
        <taxon>Gastropoda</taxon>
        <taxon>Heterobranchia</taxon>
        <taxon>Euthyneura</taxon>
        <taxon>Panpulmonata</taxon>
        <taxon>Sacoglossa</taxon>
        <taxon>Placobranchoidea</taxon>
        <taxon>Plakobranchidae</taxon>
        <taxon>Elysia</taxon>
    </lineage>
</organism>
<sequence length="104" mass="11808">MIFSAALPSNLSELLSSFDVTSCQQHLMSNRPPDCRYSNRPGHLSSIEDMFPWCGRTYRSRIELARASLGRAASRQRPGRSEDCLNLLKKQQTMPAITDGMKYR</sequence>
<accession>A0AAE0YVA4</accession>
<keyword evidence="2" id="KW-1185">Reference proteome</keyword>
<comment type="caution">
    <text evidence="1">The sequence shown here is derived from an EMBL/GenBank/DDBJ whole genome shotgun (WGS) entry which is preliminary data.</text>
</comment>
<reference evidence="1" key="1">
    <citation type="journal article" date="2023" name="G3 (Bethesda)">
        <title>A reference genome for the long-term kleptoplast-retaining sea slug Elysia crispata morphotype clarki.</title>
        <authorList>
            <person name="Eastman K.E."/>
            <person name="Pendleton A.L."/>
            <person name="Shaikh M.A."/>
            <person name="Suttiyut T."/>
            <person name="Ogas R."/>
            <person name="Tomko P."/>
            <person name="Gavelis G."/>
            <person name="Widhalm J.R."/>
            <person name="Wisecaver J.H."/>
        </authorList>
    </citation>
    <scope>NUCLEOTIDE SEQUENCE</scope>
    <source>
        <strain evidence="1">ECLA1</strain>
    </source>
</reference>
<gene>
    <name evidence="1" type="ORF">RRG08_032693</name>
</gene>
<protein>
    <submittedName>
        <fullName evidence="1">Uncharacterized protein</fullName>
    </submittedName>
</protein>
<dbReference type="EMBL" id="JAWDGP010005359">
    <property type="protein sequence ID" value="KAK3757525.1"/>
    <property type="molecule type" value="Genomic_DNA"/>
</dbReference>